<dbReference type="SUPFAM" id="SSF54373">
    <property type="entry name" value="FAD-linked reductases, C-terminal domain"/>
    <property type="match status" value="1"/>
</dbReference>
<evidence type="ECO:0000313" key="7">
    <source>
        <dbReference type="EMBL" id="KAJ7081834.1"/>
    </source>
</evidence>
<reference evidence="7" key="1">
    <citation type="submission" date="2023-03" db="EMBL/GenBank/DDBJ databases">
        <title>Massive genome expansion in bonnet fungi (Mycena s.s.) driven by repeated elements and novel gene families across ecological guilds.</title>
        <authorList>
            <consortium name="Lawrence Berkeley National Laboratory"/>
            <person name="Harder C.B."/>
            <person name="Miyauchi S."/>
            <person name="Viragh M."/>
            <person name="Kuo A."/>
            <person name="Thoen E."/>
            <person name="Andreopoulos B."/>
            <person name="Lu D."/>
            <person name="Skrede I."/>
            <person name="Drula E."/>
            <person name="Henrissat B."/>
            <person name="Morin E."/>
            <person name="Kohler A."/>
            <person name="Barry K."/>
            <person name="LaButti K."/>
            <person name="Morin E."/>
            <person name="Salamov A."/>
            <person name="Lipzen A."/>
            <person name="Mereny Z."/>
            <person name="Hegedus B."/>
            <person name="Baldrian P."/>
            <person name="Stursova M."/>
            <person name="Weitz H."/>
            <person name="Taylor A."/>
            <person name="Grigoriev I.V."/>
            <person name="Nagy L.G."/>
            <person name="Martin F."/>
            <person name="Kauserud H."/>
        </authorList>
    </citation>
    <scope>NUCLEOTIDE SEQUENCE</scope>
    <source>
        <strain evidence="7">CBHHK173m</strain>
    </source>
</reference>
<dbReference type="InterPro" id="IPR002938">
    <property type="entry name" value="FAD-bd"/>
</dbReference>
<keyword evidence="8" id="KW-1185">Reference proteome</keyword>
<dbReference type="PANTHER" id="PTHR13789:SF309">
    <property type="entry name" value="PUTATIVE (AFU_ORTHOLOGUE AFUA_6G14510)-RELATED"/>
    <property type="match status" value="1"/>
</dbReference>
<evidence type="ECO:0000256" key="3">
    <source>
        <dbReference type="ARBA" id="ARBA00022827"/>
    </source>
</evidence>
<evidence type="ECO:0000256" key="2">
    <source>
        <dbReference type="ARBA" id="ARBA00022630"/>
    </source>
</evidence>
<protein>
    <submittedName>
        <fullName evidence="7">FAD/NAD(P)-binding domain-containing protein</fullName>
    </submittedName>
</protein>
<dbReference type="InterPro" id="IPR050493">
    <property type="entry name" value="FAD-dep_Monooxygenase_BioMet"/>
</dbReference>
<sequence>MSRGRKRIGTGFSKKRQAGVVSMSLMSPPQGNAPLPLKVSVVGAGIGGLSVAIALRRNGHLVEVFEAAEIATEVGAGIGMQVNALRVLEHWGMRRGNLKGVQYDGIMTFDARTGEGLARRWLVSGMDQGQSLLCHRRDVHDELLRLAVGEGDGVPVKLRLGNKIVECDPERGTVTLKDGETIHADLVVGADGLRSVIRSHVVGATVTAPATGLSCFRSLIDASKLGEMEWLTEGLSGARSIIAKEGEYRLIFVYPCRNGQFINVVAIYKDPHQDDPDWLATGTREELLETFNDIHPKFLALLALADNPVLRWQLRVLPVLDTWVRGRTALLGDAAHATLPTLGQGAAMAIEEAGALGCLLPLGTRREDVPSRLEAYQTLRKSRGDYVNRESLAQGIEPSKRGLYFRSPEVQSYLFQHDAIKDAKAYYEKHFVL</sequence>
<dbReference type="SUPFAM" id="SSF51905">
    <property type="entry name" value="FAD/NAD(P)-binding domain"/>
    <property type="match status" value="1"/>
</dbReference>
<dbReference type="AlphaFoldDB" id="A0AAD6TW93"/>
<evidence type="ECO:0000313" key="8">
    <source>
        <dbReference type="Proteomes" id="UP001222325"/>
    </source>
</evidence>
<evidence type="ECO:0000256" key="1">
    <source>
        <dbReference type="ARBA" id="ARBA00007992"/>
    </source>
</evidence>
<keyword evidence="5" id="KW-0503">Monooxygenase</keyword>
<evidence type="ECO:0000256" key="5">
    <source>
        <dbReference type="ARBA" id="ARBA00023033"/>
    </source>
</evidence>
<keyword evidence="2" id="KW-0285">Flavoprotein</keyword>
<dbReference type="Proteomes" id="UP001222325">
    <property type="component" value="Unassembled WGS sequence"/>
</dbReference>
<keyword evidence="4" id="KW-0560">Oxidoreductase</keyword>
<evidence type="ECO:0000256" key="4">
    <source>
        <dbReference type="ARBA" id="ARBA00023002"/>
    </source>
</evidence>
<name>A0AAD6TW93_9AGAR</name>
<dbReference type="PRINTS" id="PR00420">
    <property type="entry name" value="RNGMNOXGNASE"/>
</dbReference>
<keyword evidence="3" id="KW-0274">FAD</keyword>
<dbReference type="InterPro" id="IPR036188">
    <property type="entry name" value="FAD/NAD-bd_sf"/>
</dbReference>
<dbReference type="PANTHER" id="PTHR13789">
    <property type="entry name" value="MONOOXYGENASE"/>
    <property type="match status" value="1"/>
</dbReference>
<comment type="caution">
    <text evidence="7">The sequence shown here is derived from an EMBL/GenBank/DDBJ whole genome shotgun (WGS) entry which is preliminary data.</text>
</comment>
<gene>
    <name evidence="7" type="ORF">B0H15DRAFT_853737</name>
</gene>
<organism evidence="7 8">
    <name type="scientific">Mycena belliarum</name>
    <dbReference type="NCBI Taxonomy" id="1033014"/>
    <lineage>
        <taxon>Eukaryota</taxon>
        <taxon>Fungi</taxon>
        <taxon>Dikarya</taxon>
        <taxon>Basidiomycota</taxon>
        <taxon>Agaricomycotina</taxon>
        <taxon>Agaricomycetes</taxon>
        <taxon>Agaricomycetidae</taxon>
        <taxon>Agaricales</taxon>
        <taxon>Marasmiineae</taxon>
        <taxon>Mycenaceae</taxon>
        <taxon>Mycena</taxon>
    </lineage>
</organism>
<proteinExistence type="inferred from homology"/>
<dbReference type="Gene3D" id="3.50.50.60">
    <property type="entry name" value="FAD/NAD(P)-binding domain"/>
    <property type="match status" value="1"/>
</dbReference>
<dbReference type="GO" id="GO:0004497">
    <property type="term" value="F:monooxygenase activity"/>
    <property type="evidence" value="ECO:0007669"/>
    <property type="project" value="UniProtKB-KW"/>
</dbReference>
<comment type="similarity">
    <text evidence="1">Belongs to the paxM FAD-dependent monooxygenase family.</text>
</comment>
<dbReference type="GO" id="GO:0071949">
    <property type="term" value="F:FAD binding"/>
    <property type="evidence" value="ECO:0007669"/>
    <property type="project" value="InterPro"/>
</dbReference>
<accession>A0AAD6TW93</accession>
<feature type="domain" description="FAD-binding" evidence="6">
    <location>
        <begin position="38"/>
        <end position="387"/>
    </location>
</feature>
<dbReference type="EMBL" id="JARJCN010000048">
    <property type="protein sequence ID" value="KAJ7081834.1"/>
    <property type="molecule type" value="Genomic_DNA"/>
</dbReference>
<dbReference type="Pfam" id="PF01494">
    <property type="entry name" value="FAD_binding_3"/>
    <property type="match status" value="1"/>
</dbReference>
<evidence type="ECO:0000259" key="6">
    <source>
        <dbReference type="Pfam" id="PF01494"/>
    </source>
</evidence>